<dbReference type="EMBL" id="JBEPTQ010000002">
    <property type="protein sequence ID" value="MET4719431.1"/>
    <property type="molecule type" value="Genomic_DNA"/>
</dbReference>
<accession>A0ABV2RR68</accession>
<keyword evidence="2" id="KW-1185">Reference proteome</keyword>
<reference evidence="1 2" key="1">
    <citation type="submission" date="2024-06" db="EMBL/GenBank/DDBJ databases">
        <title>Genomic Encyclopedia of Type Strains, Phase V (KMG-V): Genome sequencing to study the core and pangenomes of soil and plant-associated prokaryotes.</title>
        <authorList>
            <person name="Whitman W."/>
        </authorList>
    </citation>
    <scope>NUCLEOTIDE SEQUENCE [LARGE SCALE GENOMIC DNA]</scope>
    <source>
        <strain evidence="1 2">USDA 160</strain>
    </source>
</reference>
<comment type="caution">
    <text evidence="1">The sequence shown here is derived from an EMBL/GenBank/DDBJ whole genome shotgun (WGS) entry which is preliminary data.</text>
</comment>
<evidence type="ECO:0008006" key="3">
    <source>
        <dbReference type="Google" id="ProtNLM"/>
    </source>
</evidence>
<organism evidence="1 2">
    <name type="scientific">Bradyrhizobium japonicum</name>
    <dbReference type="NCBI Taxonomy" id="375"/>
    <lineage>
        <taxon>Bacteria</taxon>
        <taxon>Pseudomonadati</taxon>
        <taxon>Pseudomonadota</taxon>
        <taxon>Alphaproteobacteria</taxon>
        <taxon>Hyphomicrobiales</taxon>
        <taxon>Nitrobacteraceae</taxon>
        <taxon>Bradyrhizobium</taxon>
    </lineage>
</organism>
<name>A0ABV2RR68_BRAJP</name>
<evidence type="ECO:0000313" key="1">
    <source>
        <dbReference type="EMBL" id="MET4719431.1"/>
    </source>
</evidence>
<protein>
    <recommendedName>
        <fullName evidence="3">Transposase</fullName>
    </recommendedName>
</protein>
<sequence>MVFDLLRIVQENADLESIKQKIAIIAKAFFVAISCNRSMKLRLSDQELPVLATYADSNAAAAA</sequence>
<dbReference type="RefSeq" id="WP_038960230.1">
    <property type="nucleotide sequence ID" value="NZ_CP066351.1"/>
</dbReference>
<proteinExistence type="predicted"/>
<evidence type="ECO:0000313" key="2">
    <source>
        <dbReference type="Proteomes" id="UP001549291"/>
    </source>
</evidence>
<gene>
    <name evidence="1" type="ORF">ABIF63_003537</name>
</gene>
<dbReference type="Proteomes" id="UP001549291">
    <property type="component" value="Unassembled WGS sequence"/>
</dbReference>